<evidence type="ECO:0000313" key="6">
    <source>
        <dbReference type="Proteomes" id="UP000603453"/>
    </source>
</evidence>
<feature type="domain" description="Alpha/beta hydrolase fold-3" evidence="4">
    <location>
        <begin position="91"/>
        <end position="314"/>
    </location>
</feature>
<dbReference type="PANTHER" id="PTHR48081">
    <property type="entry name" value="AB HYDROLASE SUPERFAMILY PROTEIN C4A8.06C"/>
    <property type="match status" value="1"/>
</dbReference>
<dbReference type="InterPro" id="IPR013094">
    <property type="entry name" value="AB_hydrolase_3"/>
</dbReference>
<evidence type="ECO:0000313" key="5">
    <source>
        <dbReference type="EMBL" id="KAG2208240.1"/>
    </source>
</evidence>
<dbReference type="InterPro" id="IPR029058">
    <property type="entry name" value="AB_hydrolase_fold"/>
</dbReference>
<feature type="non-terminal residue" evidence="5">
    <location>
        <position position="1"/>
    </location>
</feature>
<dbReference type="InterPro" id="IPR050300">
    <property type="entry name" value="GDXG_lipolytic_enzyme"/>
</dbReference>
<evidence type="ECO:0000259" key="4">
    <source>
        <dbReference type="Pfam" id="PF07859"/>
    </source>
</evidence>
<feature type="active site" evidence="3">
    <location>
        <position position="169"/>
    </location>
</feature>
<dbReference type="Pfam" id="PF07859">
    <property type="entry name" value="Abhydrolase_3"/>
    <property type="match status" value="1"/>
</dbReference>
<evidence type="ECO:0000256" key="3">
    <source>
        <dbReference type="PROSITE-ProRule" id="PRU10038"/>
    </source>
</evidence>
<evidence type="ECO:0000256" key="1">
    <source>
        <dbReference type="ARBA" id="ARBA00010515"/>
    </source>
</evidence>
<dbReference type="Proteomes" id="UP000603453">
    <property type="component" value="Unassembled WGS sequence"/>
</dbReference>
<dbReference type="SUPFAM" id="SSF53474">
    <property type="entry name" value="alpha/beta-Hydrolases"/>
    <property type="match status" value="1"/>
</dbReference>
<comment type="similarity">
    <text evidence="1">Belongs to the 'GDXG' lipolytic enzyme family.</text>
</comment>
<name>A0A8H7RD17_9FUNG</name>
<dbReference type="AlphaFoldDB" id="A0A8H7RD17"/>
<dbReference type="Gene3D" id="3.40.50.1820">
    <property type="entry name" value="alpha/beta hydrolase"/>
    <property type="match status" value="1"/>
</dbReference>
<comment type="caution">
    <text evidence="5">The sequence shown here is derived from an EMBL/GenBank/DDBJ whole genome shotgun (WGS) entry which is preliminary data.</text>
</comment>
<dbReference type="EMBL" id="JAEPRD010000020">
    <property type="protein sequence ID" value="KAG2208240.1"/>
    <property type="molecule type" value="Genomic_DNA"/>
</dbReference>
<evidence type="ECO:0000256" key="2">
    <source>
        <dbReference type="ARBA" id="ARBA00022801"/>
    </source>
</evidence>
<dbReference type="PANTHER" id="PTHR48081:SF31">
    <property type="entry name" value="STERYL ACETYL HYDROLASE MUG81-RELATED"/>
    <property type="match status" value="1"/>
</dbReference>
<dbReference type="GO" id="GO:0016787">
    <property type="term" value="F:hydrolase activity"/>
    <property type="evidence" value="ECO:0007669"/>
    <property type="project" value="UniProtKB-KW"/>
</dbReference>
<sequence>MDSFRNLAKSYIPPVVMVPIIQTILSLPYGMSRYVIGNLTAPAKSQWSWITMVKQSTWKGAWIGPSMSDCTDNEAELLQRIKSADLIIYKAHGGAFRLGHCLMYMDVFITWIELLKTKYNINALILSIDYSLAPEYQYPVPVIECVGAYHYLIDTLQIPGSKIILSGDSAGGALCLETLIRVYAPDMLENLDAPRTNFAAELPAGMLLVSPLVSADTHTWLWEYKEDLITQSLATQVFKEYLNMPEATNHEDLHLLKLARIRSGYNRFAPKNLLCYVGKREVMRDVILTLAESARSDGSTNVQVRQENFEHNWYFIRELVGYRDKHILDHCDAEFVDFAARCLKEASIEVFVEPSSCITPDKVL</sequence>
<protein>
    <recommendedName>
        <fullName evidence="4">Alpha/beta hydrolase fold-3 domain-containing protein</fullName>
    </recommendedName>
</protein>
<proteinExistence type="inferred from homology"/>
<keyword evidence="6" id="KW-1185">Reference proteome</keyword>
<dbReference type="InterPro" id="IPR033140">
    <property type="entry name" value="Lipase_GDXG_put_SER_AS"/>
</dbReference>
<dbReference type="OrthoDB" id="408631at2759"/>
<dbReference type="PROSITE" id="PS01174">
    <property type="entry name" value="LIPASE_GDXG_SER"/>
    <property type="match status" value="1"/>
</dbReference>
<accession>A0A8H7RD17</accession>
<keyword evidence="2" id="KW-0378">Hydrolase</keyword>
<organism evidence="5 6">
    <name type="scientific">Mucor saturninus</name>
    <dbReference type="NCBI Taxonomy" id="64648"/>
    <lineage>
        <taxon>Eukaryota</taxon>
        <taxon>Fungi</taxon>
        <taxon>Fungi incertae sedis</taxon>
        <taxon>Mucoromycota</taxon>
        <taxon>Mucoromycotina</taxon>
        <taxon>Mucoromycetes</taxon>
        <taxon>Mucorales</taxon>
        <taxon>Mucorineae</taxon>
        <taxon>Mucoraceae</taxon>
        <taxon>Mucor</taxon>
    </lineage>
</organism>
<gene>
    <name evidence="5" type="ORF">INT47_006095</name>
</gene>
<reference evidence="5" key="1">
    <citation type="submission" date="2020-12" db="EMBL/GenBank/DDBJ databases">
        <title>Metabolic potential, ecology and presence of endohyphal bacteria is reflected in genomic diversity of Mucoromycotina.</title>
        <authorList>
            <person name="Muszewska A."/>
            <person name="Okrasinska A."/>
            <person name="Steczkiewicz K."/>
            <person name="Drgas O."/>
            <person name="Orlowska M."/>
            <person name="Perlinska-Lenart U."/>
            <person name="Aleksandrzak-Piekarczyk T."/>
            <person name="Szatraj K."/>
            <person name="Zielenkiewicz U."/>
            <person name="Pilsyk S."/>
            <person name="Malc E."/>
            <person name="Mieczkowski P."/>
            <person name="Kruszewska J.S."/>
            <person name="Biernat P."/>
            <person name="Pawlowska J."/>
        </authorList>
    </citation>
    <scope>NUCLEOTIDE SEQUENCE</scope>
    <source>
        <strain evidence="5">WA0000017839</strain>
    </source>
</reference>